<accession>A0ABP1G3I2</accession>
<gene>
    <name evidence="8" type="primary">g9632</name>
    <name evidence="8" type="ORF">VP750_LOCUS8681</name>
</gene>
<dbReference type="Gene3D" id="3.80.20.20">
    <property type="entry name" value="Receptor L-domain"/>
    <property type="match status" value="1"/>
</dbReference>
<evidence type="ECO:0000256" key="1">
    <source>
        <dbReference type="ARBA" id="ARBA00004191"/>
    </source>
</evidence>
<dbReference type="PANTHER" id="PTHR31018:SF3">
    <property type="entry name" value="RECEPTOR PROTEIN-TYROSINE KINASE"/>
    <property type="match status" value="1"/>
</dbReference>
<keyword evidence="5" id="KW-0325">Glycoprotein</keyword>
<dbReference type="Pfam" id="PF01030">
    <property type="entry name" value="Recep_L_domain"/>
    <property type="match status" value="1"/>
</dbReference>
<protein>
    <submittedName>
        <fullName evidence="8">G9632 protein</fullName>
    </submittedName>
</protein>
<evidence type="ECO:0000313" key="9">
    <source>
        <dbReference type="Proteomes" id="UP001497392"/>
    </source>
</evidence>
<dbReference type="SUPFAM" id="SSF52058">
    <property type="entry name" value="L domain-like"/>
    <property type="match status" value="1"/>
</dbReference>
<feature type="chain" id="PRO_5045745535" evidence="6">
    <location>
        <begin position="24"/>
        <end position="496"/>
    </location>
</feature>
<sequence length="496" mass="51993">MNSPKALVLLLSAVLLAAAPSAAHRSLTQLSSLGLPDITIKTPQVPASLPVDKDTKSLLQGAINDVFSAFAYSSDDQQKITQTPKPQPVYCGANNHAVHVQATGTTCNVTVFDVNNPLSVALNPTKPCDHSVYNKTCTAFQGALLIDISPALGQDGQLLKQQNPDVQGYLTKLEMGNLVSAGMLSVNVLFSNDIQVSNMTFLPALEATTGIPTGVSTDFTKPFISQLKINGGGPLPGFGASNKNLIPSFTSLSFKPKKVMGNLQITATALPDEAGFDQLQGVSGNTLIANNNAMLAFNFYSLKYIGSGITLFQNPALTSFEAPRLLAIASDSGSDISTGLQISQNPKLTKLNLPMLEAIGGPLIIQNNSALASLESLEHLAAVNATGKIPSVTIPGLQGPPGSSAPAFGGFTIHPPSVLIFGNPSLYDVAALSKLGQCGSNPSSEAGNIFIEVFPKGAQLKCTFTSWAPVCQYILNQMVVDPTSEWRKNGICIPTV</sequence>
<proteinExistence type="predicted"/>
<evidence type="ECO:0000256" key="5">
    <source>
        <dbReference type="ARBA" id="ARBA00023180"/>
    </source>
</evidence>
<name>A0ABP1G3I2_9CHLO</name>
<dbReference type="InterPro" id="IPR036941">
    <property type="entry name" value="Rcpt_L-dom_sf"/>
</dbReference>
<evidence type="ECO:0000256" key="3">
    <source>
        <dbReference type="ARBA" id="ARBA00022525"/>
    </source>
</evidence>
<organism evidence="8 9">
    <name type="scientific">Coccomyxa viridis</name>
    <dbReference type="NCBI Taxonomy" id="1274662"/>
    <lineage>
        <taxon>Eukaryota</taxon>
        <taxon>Viridiplantae</taxon>
        <taxon>Chlorophyta</taxon>
        <taxon>core chlorophytes</taxon>
        <taxon>Trebouxiophyceae</taxon>
        <taxon>Trebouxiophyceae incertae sedis</taxon>
        <taxon>Coccomyxaceae</taxon>
        <taxon>Coccomyxa</taxon>
    </lineage>
</organism>
<keyword evidence="2" id="KW-0134">Cell wall</keyword>
<evidence type="ECO:0000256" key="6">
    <source>
        <dbReference type="SAM" id="SignalP"/>
    </source>
</evidence>
<dbReference type="Proteomes" id="UP001497392">
    <property type="component" value="Unassembled WGS sequence"/>
</dbReference>
<dbReference type="PANTHER" id="PTHR31018">
    <property type="entry name" value="SPORULATION-SPECIFIC PROTEIN-RELATED"/>
    <property type="match status" value="1"/>
</dbReference>
<evidence type="ECO:0000259" key="7">
    <source>
        <dbReference type="Pfam" id="PF01030"/>
    </source>
</evidence>
<evidence type="ECO:0000256" key="4">
    <source>
        <dbReference type="ARBA" id="ARBA00022729"/>
    </source>
</evidence>
<dbReference type="InterPro" id="IPR051648">
    <property type="entry name" value="CWI-Assembly_Regulator"/>
</dbReference>
<keyword evidence="3" id="KW-0964">Secreted</keyword>
<dbReference type="InterPro" id="IPR000494">
    <property type="entry name" value="Rcpt_L-dom"/>
</dbReference>
<comment type="subcellular location">
    <subcellularLocation>
        <location evidence="1">Secreted</location>
        <location evidence="1">Cell wall</location>
    </subcellularLocation>
</comment>
<evidence type="ECO:0000256" key="2">
    <source>
        <dbReference type="ARBA" id="ARBA00022512"/>
    </source>
</evidence>
<dbReference type="EMBL" id="CAXHTA020000016">
    <property type="protein sequence ID" value="CAL5226775.1"/>
    <property type="molecule type" value="Genomic_DNA"/>
</dbReference>
<comment type="caution">
    <text evidence="8">The sequence shown here is derived from an EMBL/GenBank/DDBJ whole genome shotgun (WGS) entry which is preliminary data.</text>
</comment>
<feature type="signal peptide" evidence="6">
    <location>
        <begin position="1"/>
        <end position="23"/>
    </location>
</feature>
<evidence type="ECO:0000313" key="8">
    <source>
        <dbReference type="EMBL" id="CAL5226775.1"/>
    </source>
</evidence>
<keyword evidence="9" id="KW-1185">Reference proteome</keyword>
<keyword evidence="4 6" id="KW-0732">Signal</keyword>
<feature type="domain" description="Receptor L-domain" evidence="7">
    <location>
        <begin position="258"/>
        <end position="349"/>
    </location>
</feature>
<reference evidence="8 9" key="1">
    <citation type="submission" date="2024-06" db="EMBL/GenBank/DDBJ databases">
        <authorList>
            <person name="Kraege A."/>
            <person name="Thomma B."/>
        </authorList>
    </citation>
    <scope>NUCLEOTIDE SEQUENCE [LARGE SCALE GENOMIC DNA]</scope>
</reference>